<dbReference type="PRINTS" id="PR00035">
    <property type="entry name" value="HTHGNTR"/>
</dbReference>
<dbReference type="PROSITE" id="PS50949">
    <property type="entry name" value="HTH_GNTR"/>
    <property type="match status" value="1"/>
</dbReference>
<keyword evidence="6" id="KW-1185">Reference proteome</keyword>
<keyword evidence="3" id="KW-0804">Transcription</keyword>
<reference evidence="5 6" key="1">
    <citation type="submission" date="2017-05" db="EMBL/GenBank/DDBJ databases">
        <title>Complete and WGS of Bordetella genogroups.</title>
        <authorList>
            <person name="Spilker T."/>
            <person name="LiPuma J."/>
        </authorList>
    </citation>
    <scope>NUCLEOTIDE SEQUENCE [LARGE SCALE GENOMIC DNA]</scope>
    <source>
        <strain evidence="5 6">AU7206</strain>
    </source>
</reference>
<dbReference type="SMART" id="SM00895">
    <property type="entry name" value="FCD"/>
    <property type="match status" value="1"/>
</dbReference>
<dbReference type="AlphaFoldDB" id="A0A1W6ZHS4"/>
<dbReference type="KEGG" id="bgm:CAL15_22330"/>
<keyword evidence="2" id="KW-0238">DNA-binding</keyword>
<name>A0A1W6ZHS4_9BORD</name>
<dbReference type="Pfam" id="PF07729">
    <property type="entry name" value="FCD"/>
    <property type="match status" value="1"/>
</dbReference>
<dbReference type="SMART" id="SM00345">
    <property type="entry name" value="HTH_GNTR"/>
    <property type="match status" value="1"/>
</dbReference>
<dbReference type="CDD" id="cd07377">
    <property type="entry name" value="WHTH_GntR"/>
    <property type="match status" value="1"/>
</dbReference>
<dbReference type="InterPro" id="IPR000524">
    <property type="entry name" value="Tscrpt_reg_HTH_GntR"/>
</dbReference>
<dbReference type="SUPFAM" id="SSF46785">
    <property type="entry name" value="Winged helix' DNA-binding domain"/>
    <property type="match status" value="1"/>
</dbReference>
<evidence type="ECO:0000259" key="4">
    <source>
        <dbReference type="PROSITE" id="PS50949"/>
    </source>
</evidence>
<keyword evidence="1" id="KW-0805">Transcription regulation</keyword>
<proteinExistence type="predicted"/>
<dbReference type="InterPro" id="IPR008920">
    <property type="entry name" value="TF_FadR/GntR_C"/>
</dbReference>
<dbReference type="SUPFAM" id="SSF48008">
    <property type="entry name" value="GntR ligand-binding domain-like"/>
    <property type="match status" value="1"/>
</dbReference>
<evidence type="ECO:0000313" key="6">
    <source>
        <dbReference type="Proteomes" id="UP000194161"/>
    </source>
</evidence>
<accession>A0A1W6ZHS4</accession>
<dbReference type="Gene3D" id="1.20.120.530">
    <property type="entry name" value="GntR ligand-binding domain-like"/>
    <property type="match status" value="1"/>
</dbReference>
<evidence type="ECO:0000256" key="2">
    <source>
        <dbReference type="ARBA" id="ARBA00023125"/>
    </source>
</evidence>
<evidence type="ECO:0000256" key="1">
    <source>
        <dbReference type="ARBA" id="ARBA00023015"/>
    </source>
</evidence>
<evidence type="ECO:0000313" key="5">
    <source>
        <dbReference type="EMBL" id="ARP96859.1"/>
    </source>
</evidence>
<dbReference type="InterPro" id="IPR036390">
    <property type="entry name" value="WH_DNA-bd_sf"/>
</dbReference>
<gene>
    <name evidence="5" type="ORF">CAL15_22330</name>
</gene>
<dbReference type="PANTHER" id="PTHR43537:SF5">
    <property type="entry name" value="UXU OPERON TRANSCRIPTIONAL REGULATOR"/>
    <property type="match status" value="1"/>
</dbReference>
<dbReference type="InterPro" id="IPR011711">
    <property type="entry name" value="GntR_C"/>
</dbReference>
<dbReference type="Pfam" id="PF00392">
    <property type="entry name" value="GntR"/>
    <property type="match status" value="1"/>
</dbReference>
<dbReference type="EMBL" id="CP021111">
    <property type="protein sequence ID" value="ARP96859.1"/>
    <property type="molecule type" value="Genomic_DNA"/>
</dbReference>
<dbReference type="STRING" id="463040.CAL15_22330"/>
<feature type="domain" description="HTH gntR-type" evidence="4">
    <location>
        <begin position="6"/>
        <end position="74"/>
    </location>
</feature>
<dbReference type="OrthoDB" id="5450856at2"/>
<evidence type="ECO:0000256" key="3">
    <source>
        <dbReference type="ARBA" id="ARBA00023163"/>
    </source>
</evidence>
<dbReference type="GO" id="GO:0003677">
    <property type="term" value="F:DNA binding"/>
    <property type="evidence" value="ECO:0007669"/>
    <property type="project" value="UniProtKB-KW"/>
</dbReference>
<dbReference type="PANTHER" id="PTHR43537">
    <property type="entry name" value="TRANSCRIPTIONAL REGULATOR, GNTR FAMILY"/>
    <property type="match status" value="1"/>
</dbReference>
<dbReference type="RefSeq" id="WP_086080508.1">
    <property type="nucleotide sequence ID" value="NZ_CP021111.1"/>
</dbReference>
<dbReference type="GO" id="GO:0003700">
    <property type="term" value="F:DNA-binding transcription factor activity"/>
    <property type="evidence" value="ECO:0007669"/>
    <property type="project" value="InterPro"/>
</dbReference>
<dbReference type="InterPro" id="IPR036388">
    <property type="entry name" value="WH-like_DNA-bd_sf"/>
</dbReference>
<dbReference type="Gene3D" id="1.10.10.10">
    <property type="entry name" value="Winged helix-like DNA-binding domain superfamily/Winged helix DNA-binding domain"/>
    <property type="match status" value="1"/>
</dbReference>
<organism evidence="5 6">
    <name type="scientific">Bordetella genomosp. 13</name>
    <dbReference type="NCBI Taxonomy" id="463040"/>
    <lineage>
        <taxon>Bacteria</taxon>
        <taxon>Pseudomonadati</taxon>
        <taxon>Pseudomonadota</taxon>
        <taxon>Betaproteobacteria</taxon>
        <taxon>Burkholderiales</taxon>
        <taxon>Alcaligenaceae</taxon>
        <taxon>Bordetella</taxon>
    </lineage>
</organism>
<protein>
    <submittedName>
        <fullName evidence="5">GntR family transcriptional regulator</fullName>
    </submittedName>
</protein>
<sequence>MSLRPSTLTEQVAGQLAAEIARGTYAVGAKLPAGKDLARQYGVSAAVIREATERLRSQGLVRSRQGSGCVVLARTGSAGFQVPALLEADRVQLAHVYELRMELEGGAAALAARRRTRDDLIAMQAALDGLRDCLDDPDPDSGVEHDVAFHSAVAVATHNPSYQRLLQYLSLQLRQAVRTARVNSLRHAGLPARVHREHVALFDAIARGEAEAARAAAVSHLRAAAGRLELGLAFADSSLSSEHGLAS</sequence>
<dbReference type="Proteomes" id="UP000194161">
    <property type="component" value="Chromosome"/>
</dbReference>